<dbReference type="Proteomes" id="UP000662939">
    <property type="component" value="Chromosome"/>
</dbReference>
<keyword evidence="3" id="KW-1185">Reference proteome</keyword>
<dbReference type="RefSeq" id="WP_213170675.1">
    <property type="nucleotide sequence ID" value="NZ_CP070496.1"/>
</dbReference>
<dbReference type="PANTHER" id="PTHR35908">
    <property type="entry name" value="HYPOTHETICAL FUSION PROTEIN"/>
    <property type="match status" value="1"/>
</dbReference>
<organism evidence="2 3">
    <name type="scientific">Natronoglycomyces albus</name>
    <dbReference type="NCBI Taxonomy" id="2811108"/>
    <lineage>
        <taxon>Bacteria</taxon>
        <taxon>Bacillati</taxon>
        <taxon>Actinomycetota</taxon>
        <taxon>Actinomycetes</taxon>
        <taxon>Glycomycetales</taxon>
        <taxon>Glycomycetaceae</taxon>
        <taxon>Natronoglycomyces</taxon>
    </lineage>
</organism>
<dbReference type="AlphaFoldDB" id="A0A895XMQ4"/>
<protein>
    <submittedName>
        <fullName evidence="2">VOC family protein</fullName>
    </submittedName>
</protein>
<dbReference type="InterPro" id="IPR029068">
    <property type="entry name" value="Glyas_Bleomycin-R_OHBP_Dase"/>
</dbReference>
<dbReference type="EMBL" id="CP070496">
    <property type="protein sequence ID" value="QSB04679.1"/>
    <property type="molecule type" value="Genomic_DNA"/>
</dbReference>
<evidence type="ECO:0000259" key="1">
    <source>
        <dbReference type="Pfam" id="PF18029"/>
    </source>
</evidence>
<dbReference type="Pfam" id="PF18029">
    <property type="entry name" value="Glyoxalase_6"/>
    <property type="match status" value="1"/>
</dbReference>
<dbReference type="CDD" id="cd06587">
    <property type="entry name" value="VOC"/>
    <property type="match status" value="1"/>
</dbReference>
<feature type="domain" description="Glyoxalase-like" evidence="1">
    <location>
        <begin position="8"/>
        <end position="121"/>
    </location>
</feature>
<evidence type="ECO:0000313" key="2">
    <source>
        <dbReference type="EMBL" id="QSB04679.1"/>
    </source>
</evidence>
<accession>A0A895XMQ4</accession>
<gene>
    <name evidence="2" type="ORF">JQS30_12990</name>
</gene>
<dbReference type="Gene3D" id="3.10.180.10">
    <property type="entry name" value="2,3-Dihydroxybiphenyl 1,2-Dioxygenase, domain 1"/>
    <property type="match status" value="1"/>
</dbReference>
<sequence>MVARLHAITIDAENSYKQALWWGEALGWVEDKDDPNGPDHTENYVGPAEAEGTGLLFINVPEKKTIKNRIHLDLESDRTREEEVRRLVELGASVVADNFVRPDGSGWVVLADPEGNEFCIVRSEAERAATATE</sequence>
<dbReference type="PANTHER" id="PTHR35908:SF1">
    <property type="entry name" value="CONSERVED PROTEIN"/>
    <property type="match status" value="1"/>
</dbReference>
<dbReference type="KEGG" id="nav:JQS30_12990"/>
<evidence type="ECO:0000313" key="3">
    <source>
        <dbReference type="Proteomes" id="UP000662939"/>
    </source>
</evidence>
<dbReference type="SUPFAM" id="SSF54593">
    <property type="entry name" value="Glyoxalase/Bleomycin resistance protein/Dihydroxybiphenyl dioxygenase"/>
    <property type="match status" value="1"/>
</dbReference>
<proteinExistence type="predicted"/>
<dbReference type="InterPro" id="IPR041581">
    <property type="entry name" value="Glyoxalase_6"/>
</dbReference>
<name>A0A895XMQ4_9ACTN</name>
<reference evidence="2" key="1">
    <citation type="submission" date="2021-02" db="EMBL/GenBank/DDBJ databases">
        <title>Natronoglycomyces albus gen. nov., sp. nov, a haloalkaliphilic actinobacterium from a soda solonchak soil.</title>
        <authorList>
            <person name="Sorokin D.Y."/>
            <person name="Khijniak T.V."/>
            <person name="Zakharycheva A.P."/>
            <person name="Boueva O.V."/>
            <person name="Ariskina E.V."/>
            <person name="Hahnke R.L."/>
            <person name="Bunk B."/>
            <person name="Sproer C."/>
            <person name="Schumann P."/>
            <person name="Evtushenko L.I."/>
            <person name="Kublanov I.V."/>
        </authorList>
    </citation>
    <scope>NUCLEOTIDE SEQUENCE</scope>
    <source>
        <strain evidence="2">DSM 106290</strain>
    </source>
</reference>